<keyword evidence="2" id="KW-1185">Reference proteome</keyword>
<dbReference type="RefSeq" id="WP_117001747.1">
    <property type="nucleotide sequence ID" value="NZ_BMJS01000004.1"/>
</dbReference>
<dbReference type="EMBL" id="BMJS01000004">
    <property type="protein sequence ID" value="GGF91371.1"/>
    <property type="molecule type" value="Genomic_DNA"/>
</dbReference>
<proteinExistence type="predicted"/>
<name>A0A8J2Z306_9GAMM</name>
<gene>
    <name evidence="1" type="ORF">GCM10010995_05770</name>
</gene>
<evidence type="ECO:0000313" key="1">
    <source>
        <dbReference type="EMBL" id="GGF91371.1"/>
    </source>
</evidence>
<sequence length="213" mass="24966">MLQYLNYKIEITLCDDYDNPRDWCNLSQMICFHRKYSLGDEHEYNHNDYLSWEELKNALIKQHDIAIIKPIYLYDHSGITIDTTPFHCQLDSGQIGFVFVTKDNLRSWFSKKRLSAQDLNYAQELLNKEISIYNAYLSGSVYGYMVYNNKNELLDSCSGYYDDNHNKSGLMSDAKAFIDTHIVSVRNQKARKLKQLIRNSVPLDYRKSIMLAS</sequence>
<reference evidence="1" key="2">
    <citation type="submission" date="2020-09" db="EMBL/GenBank/DDBJ databases">
        <authorList>
            <person name="Sun Q."/>
            <person name="Zhou Y."/>
        </authorList>
    </citation>
    <scope>NUCLEOTIDE SEQUENCE</scope>
    <source>
        <strain evidence="1">CGMCC 1.15758</strain>
    </source>
</reference>
<evidence type="ECO:0000313" key="2">
    <source>
        <dbReference type="Proteomes" id="UP000636949"/>
    </source>
</evidence>
<organism evidence="1 2">
    <name type="scientific">Cysteiniphilum litorale</name>
    <dbReference type="NCBI Taxonomy" id="2056700"/>
    <lineage>
        <taxon>Bacteria</taxon>
        <taxon>Pseudomonadati</taxon>
        <taxon>Pseudomonadota</taxon>
        <taxon>Gammaproteobacteria</taxon>
        <taxon>Thiotrichales</taxon>
        <taxon>Fastidiosibacteraceae</taxon>
        <taxon>Cysteiniphilum</taxon>
    </lineage>
</organism>
<accession>A0A8J2Z306</accession>
<reference evidence="1" key="1">
    <citation type="journal article" date="2014" name="Int. J. Syst. Evol. Microbiol.">
        <title>Complete genome sequence of Corynebacterium casei LMG S-19264T (=DSM 44701T), isolated from a smear-ripened cheese.</title>
        <authorList>
            <consortium name="US DOE Joint Genome Institute (JGI-PGF)"/>
            <person name="Walter F."/>
            <person name="Albersmeier A."/>
            <person name="Kalinowski J."/>
            <person name="Ruckert C."/>
        </authorList>
    </citation>
    <scope>NUCLEOTIDE SEQUENCE</scope>
    <source>
        <strain evidence="1">CGMCC 1.15758</strain>
    </source>
</reference>
<dbReference type="Proteomes" id="UP000636949">
    <property type="component" value="Unassembled WGS sequence"/>
</dbReference>
<dbReference type="AlphaFoldDB" id="A0A8J2Z306"/>
<dbReference type="OrthoDB" id="1792542at2"/>
<protein>
    <submittedName>
        <fullName evidence="1">Uncharacterized protein</fullName>
    </submittedName>
</protein>
<comment type="caution">
    <text evidence="1">The sequence shown here is derived from an EMBL/GenBank/DDBJ whole genome shotgun (WGS) entry which is preliminary data.</text>
</comment>